<reference evidence="1 2" key="1">
    <citation type="submission" date="2021-11" db="EMBL/GenBank/DDBJ databases">
        <title>Black yeast isolated from Biological Soil Crust.</title>
        <authorList>
            <person name="Kurbessoian T."/>
        </authorList>
    </citation>
    <scope>NUCLEOTIDE SEQUENCE [LARGE SCALE GENOMIC DNA]</scope>
    <source>
        <strain evidence="1 2">CCFEE 5522</strain>
    </source>
</reference>
<protein>
    <recommendedName>
        <fullName evidence="3">PLC-like phosphodiesterase</fullName>
    </recommendedName>
</protein>
<evidence type="ECO:0000313" key="2">
    <source>
        <dbReference type="Proteomes" id="UP001324427"/>
    </source>
</evidence>
<accession>A0AAV9JXE8</accession>
<dbReference type="GO" id="GO:0008081">
    <property type="term" value="F:phosphoric diester hydrolase activity"/>
    <property type="evidence" value="ECO:0007669"/>
    <property type="project" value="InterPro"/>
</dbReference>
<dbReference type="PANTHER" id="PTHR13593:SF140">
    <property type="entry name" value="PLC-LIKE PHOSPHODIESTERASE"/>
    <property type="match status" value="1"/>
</dbReference>
<dbReference type="Proteomes" id="UP001324427">
    <property type="component" value="Unassembled WGS sequence"/>
</dbReference>
<dbReference type="InterPro" id="IPR051057">
    <property type="entry name" value="PI-PLC_domain"/>
</dbReference>
<comment type="caution">
    <text evidence="1">The sequence shown here is derived from an EMBL/GenBank/DDBJ whole genome shotgun (WGS) entry which is preliminary data.</text>
</comment>
<dbReference type="AlphaFoldDB" id="A0AAV9JXE8"/>
<dbReference type="Gene3D" id="3.20.20.190">
    <property type="entry name" value="Phosphatidylinositol (PI) phosphodiesterase"/>
    <property type="match status" value="1"/>
</dbReference>
<proteinExistence type="predicted"/>
<gene>
    <name evidence="1" type="ORF">LTR36_005053</name>
</gene>
<name>A0AAV9JXE8_9PEZI</name>
<dbReference type="Pfam" id="PF26146">
    <property type="entry name" value="PI-PLC_X"/>
    <property type="match status" value="1"/>
</dbReference>
<sequence length="391" mass="41733">MNETATSSGGSDSQATASSASQSVTALVGGAATTSGANGTASSTTSSALAVNTAPCNNYPEFCNRKYSNITEVCAHNSAFSITNNAASNQQLTITQQLNDGVRMLQGETHWVNNTVYSCHSSCDLLNAGTWQSELETIVSWLEQNPLDVVTFLIVNSNFAAGTTVTNYTAAIEASGIRQYLYEPTYVPQHREQWPTLGEMILSGKRVVMFMDYNADQTTVPYVLDEFTHMFETPFSPTNQTFPCTLQRPPGATTAHAEANLMYIANHNLNLAIDVGAITGDASAESILIPQTSTINITNGAENQYGRLGAMSDNCTVEWNRPPTFLLVDYYNVGLPGPGSVFEVAAKANGVTYNRQCCGASSTSAAAAAPQARRSYVALMAALVFAVVLTR</sequence>
<organism evidence="1 2">
    <name type="scientific">Oleoguttula mirabilis</name>
    <dbReference type="NCBI Taxonomy" id="1507867"/>
    <lineage>
        <taxon>Eukaryota</taxon>
        <taxon>Fungi</taxon>
        <taxon>Dikarya</taxon>
        <taxon>Ascomycota</taxon>
        <taxon>Pezizomycotina</taxon>
        <taxon>Dothideomycetes</taxon>
        <taxon>Dothideomycetidae</taxon>
        <taxon>Mycosphaerellales</taxon>
        <taxon>Teratosphaeriaceae</taxon>
        <taxon>Oleoguttula</taxon>
    </lineage>
</organism>
<dbReference type="InterPro" id="IPR017946">
    <property type="entry name" value="PLC-like_Pdiesterase_TIM-brl"/>
</dbReference>
<dbReference type="GO" id="GO:0006629">
    <property type="term" value="P:lipid metabolic process"/>
    <property type="evidence" value="ECO:0007669"/>
    <property type="project" value="InterPro"/>
</dbReference>
<evidence type="ECO:0000313" key="1">
    <source>
        <dbReference type="EMBL" id="KAK4549752.1"/>
    </source>
</evidence>
<dbReference type="EMBL" id="JAVFHQ010000003">
    <property type="protein sequence ID" value="KAK4549752.1"/>
    <property type="molecule type" value="Genomic_DNA"/>
</dbReference>
<dbReference type="PANTHER" id="PTHR13593">
    <property type="match status" value="1"/>
</dbReference>
<dbReference type="SUPFAM" id="SSF51695">
    <property type="entry name" value="PLC-like phosphodiesterases"/>
    <property type="match status" value="1"/>
</dbReference>
<evidence type="ECO:0008006" key="3">
    <source>
        <dbReference type="Google" id="ProtNLM"/>
    </source>
</evidence>
<keyword evidence="2" id="KW-1185">Reference proteome</keyword>